<name>A0AAN6G3C4_9BASI</name>
<evidence type="ECO:0000313" key="2">
    <source>
        <dbReference type="EMBL" id="KAK0518885.1"/>
    </source>
</evidence>
<dbReference type="AlphaFoldDB" id="A0AAN6G3C4"/>
<organism evidence="2 3">
    <name type="scientific">Tilletia horrida</name>
    <dbReference type="NCBI Taxonomy" id="155126"/>
    <lineage>
        <taxon>Eukaryota</taxon>
        <taxon>Fungi</taxon>
        <taxon>Dikarya</taxon>
        <taxon>Basidiomycota</taxon>
        <taxon>Ustilaginomycotina</taxon>
        <taxon>Exobasidiomycetes</taxon>
        <taxon>Tilletiales</taxon>
        <taxon>Tilletiaceae</taxon>
        <taxon>Tilletia</taxon>
    </lineage>
</organism>
<dbReference type="EMBL" id="JAPDMQ010001141">
    <property type="protein sequence ID" value="KAK0518885.1"/>
    <property type="molecule type" value="Genomic_DNA"/>
</dbReference>
<protein>
    <submittedName>
        <fullName evidence="2">Uncharacterized protein</fullName>
    </submittedName>
</protein>
<accession>A0AAN6G3C4</accession>
<feature type="compositionally biased region" description="Polar residues" evidence="1">
    <location>
        <begin position="55"/>
        <end position="70"/>
    </location>
</feature>
<sequence>MQQLAKASRALDTAIKNLYKEAEDAGIEIDLTATVLQRVYKFQLLAAQALPPPRTSSTRQIGRTAPSSSAAVIGSR</sequence>
<keyword evidence="3" id="KW-1185">Reference proteome</keyword>
<comment type="caution">
    <text evidence="2">The sequence shown here is derived from an EMBL/GenBank/DDBJ whole genome shotgun (WGS) entry which is preliminary data.</text>
</comment>
<dbReference type="Proteomes" id="UP001176521">
    <property type="component" value="Unassembled WGS sequence"/>
</dbReference>
<feature type="non-terminal residue" evidence="2">
    <location>
        <position position="76"/>
    </location>
</feature>
<proteinExistence type="predicted"/>
<feature type="region of interest" description="Disordered" evidence="1">
    <location>
        <begin position="52"/>
        <end position="76"/>
    </location>
</feature>
<evidence type="ECO:0000313" key="3">
    <source>
        <dbReference type="Proteomes" id="UP001176521"/>
    </source>
</evidence>
<gene>
    <name evidence="2" type="ORF">OC842_007642</name>
</gene>
<evidence type="ECO:0000256" key="1">
    <source>
        <dbReference type="SAM" id="MobiDB-lite"/>
    </source>
</evidence>
<reference evidence="2" key="1">
    <citation type="journal article" date="2023" name="PhytoFront">
        <title>Draft Genome Resources of Seven Strains of Tilletia horrida, Causal Agent of Kernel Smut of Rice.</title>
        <authorList>
            <person name="Khanal S."/>
            <person name="Antony Babu S."/>
            <person name="Zhou X.G."/>
        </authorList>
    </citation>
    <scope>NUCLEOTIDE SEQUENCE</scope>
    <source>
        <strain evidence="2">TX3</strain>
    </source>
</reference>